<evidence type="ECO:0000256" key="8">
    <source>
        <dbReference type="PIRSR" id="PIRSR601461-1"/>
    </source>
</evidence>
<feature type="active site" evidence="8">
    <location>
        <position position="100"/>
    </location>
</feature>
<dbReference type="OrthoDB" id="15189at2759"/>
<gene>
    <name evidence="13" type="ORF">BCR43DRAFT_186493</name>
</gene>
<evidence type="ECO:0000256" key="11">
    <source>
        <dbReference type="SAM" id="SignalP"/>
    </source>
</evidence>
<dbReference type="PANTHER" id="PTHR47966:SF51">
    <property type="entry name" value="BETA-SITE APP-CLEAVING ENZYME, ISOFORM A-RELATED"/>
    <property type="match status" value="1"/>
</dbReference>
<name>A0A1X2HQM8_SYNRA</name>
<sequence length="402" mass="43457">MKTSLYILAAVALLGMGCHADEESDSTRTFELKQKSGKVLNTPARIRKALAKYGLESRMSPDRLNMASSTIDLSSVNVDVEYVGQIGIGTPPQKFSMDFDTGSADIWIPGVECTRCGSHSLFDASDSSSYQDMGNKTWALRYGDGSGVQGIAAKDTVHLGDNLKYENQVIGIASSETMDFAMDDSLDGIFGLSFSSLSFTGQKESIVESMKKSGAISNAQVGVYLGRARDGGKGELIFGGVNPNHYEGELKYIPVTNPKYWEVSLNGLKIGDREALTSPVPAIVDTGTTLIILPSEVSKAIHADIPGAHFSSMYGWRLPCDLKMAAKDTQVTFRLGEHEFPIRMSDLVRERSAPSAEGEQLCYSGIAEARTSLIILGDTFLRSYYSVYDFDKSAVGLAPAKP</sequence>
<keyword evidence="5 11" id="KW-0732">Signal</keyword>
<dbReference type="EMBL" id="MCGN01000002">
    <property type="protein sequence ID" value="ORZ01629.1"/>
    <property type="molecule type" value="Genomic_DNA"/>
</dbReference>
<evidence type="ECO:0000256" key="7">
    <source>
        <dbReference type="ARBA" id="ARBA00022801"/>
    </source>
</evidence>
<feature type="signal peptide" evidence="11">
    <location>
        <begin position="1"/>
        <end position="20"/>
    </location>
</feature>
<evidence type="ECO:0000256" key="2">
    <source>
        <dbReference type="ARBA" id="ARBA00007447"/>
    </source>
</evidence>
<protein>
    <recommendedName>
        <fullName evidence="3">rhizopuspepsin</fullName>
        <ecNumber evidence="3">3.4.23.21</ecNumber>
    </recommendedName>
</protein>
<dbReference type="InterPro" id="IPR021109">
    <property type="entry name" value="Peptidase_aspartic_dom_sf"/>
</dbReference>
<dbReference type="Pfam" id="PF00026">
    <property type="entry name" value="Asp"/>
    <property type="match status" value="1"/>
</dbReference>
<evidence type="ECO:0000256" key="1">
    <source>
        <dbReference type="ARBA" id="ARBA00001130"/>
    </source>
</evidence>
<dbReference type="InterPro" id="IPR034164">
    <property type="entry name" value="Pepsin-like_dom"/>
</dbReference>
<evidence type="ECO:0000313" key="13">
    <source>
        <dbReference type="EMBL" id="ORZ01629.1"/>
    </source>
</evidence>
<keyword evidence="4 10" id="KW-0645">Protease</keyword>
<keyword evidence="9" id="KW-1015">Disulfide bond</keyword>
<reference evidence="13 14" key="1">
    <citation type="submission" date="2016-07" db="EMBL/GenBank/DDBJ databases">
        <title>Pervasive Adenine N6-methylation of Active Genes in Fungi.</title>
        <authorList>
            <consortium name="DOE Joint Genome Institute"/>
            <person name="Mondo S.J."/>
            <person name="Dannebaum R.O."/>
            <person name="Kuo R.C."/>
            <person name="Labutti K."/>
            <person name="Haridas S."/>
            <person name="Kuo A."/>
            <person name="Salamov A."/>
            <person name="Ahrendt S.R."/>
            <person name="Lipzen A."/>
            <person name="Sullivan W."/>
            <person name="Andreopoulos W.B."/>
            <person name="Clum A."/>
            <person name="Lindquist E."/>
            <person name="Daum C."/>
            <person name="Ramamoorthy G.K."/>
            <person name="Gryganskyi A."/>
            <person name="Culley D."/>
            <person name="Magnuson J.K."/>
            <person name="James T.Y."/>
            <person name="O'Malley M.A."/>
            <person name="Stajich J.E."/>
            <person name="Spatafora J.W."/>
            <person name="Visel A."/>
            <person name="Grigoriev I.V."/>
        </authorList>
    </citation>
    <scope>NUCLEOTIDE SEQUENCE [LARGE SCALE GENOMIC DNA]</scope>
    <source>
        <strain evidence="13 14">NRRL 2496</strain>
    </source>
</reference>
<keyword evidence="6 10" id="KW-0064">Aspartyl protease</keyword>
<comment type="similarity">
    <text evidence="2 10">Belongs to the peptidase A1 family.</text>
</comment>
<dbReference type="CDD" id="cd05471">
    <property type="entry name" value="pepsin_like"/>
    <property type="match status" value="1"/>
</dbReference>
<dbReference type="FunFam" id="2.40.70.10:FF:000115">
    <property type="entry name" value="Lysosomal aspartic protease"/>
    <property type="match status" value="1"/>
</dbReference>
<evidence type="ECO:0000256" key="9">
    <source>
        <dbReference type="PIRSR" id="PIRSR601461-2"/>
    </source>
</evidence>
<dbReference type="FunCoup" id="A0A1X2HQM8">
    <property type="interactions" value="53"/>
</dbReference>
<evidence type="ECO:0000256" key="4">
    <source>
        <dbReference type="ARBA" id="ARBA00022670"/>
    </source>
</evidence>
<dbReference type="PROSITE" id="PS00141">
    <property type="entry name" value="ASP_PROTEASE"/>
    <property type="match status" value="1"/>
</dbReference>
<dbReference type="PROSITE" id="PS51767">
    <property type="entry name" value="PEPTIDASE_A1"/>
    <property type="match status" value="1"/>
</dbReference>
<dbReference type="GO" id="GO:0004190">
    <property type="term" value="F:aspartic-type endopeptidase activity"/>
    <property type="evidence" value="ECO:0007669"/>
    <property type="project" value="UniProtKB-KW"/>
</dbReference>
<evidence type="ECO:0000256" key="5">
    <source>
        <dbReference type="ARBA" id="ARBA00022729"/>
    </source>
</evidence>
<feature type="domain" description="Peptidase A1" evidence="12">
    <location>
        <begin position="82"/>
        <end position="398"/>
    </location>
</feature>
<comment type="catalytic activity">
    <reaction evidence="1">
        <text>Hydrolysis of proteins with broad specificity similar to that of pepsin A, preferring hydrophobic residues at P1 and P1'. Clots milk and activates trypsinogen. Does not cleave 4-Gln-|-His-5, but does cleave 10-His-|-Leu-11 and 12-Val-|-Glu-13 in B chain of insulin.</text>
        <dbReference type="EC" id="3.4.23.21"/>
    </reaction>
</comment>
<dbReference type="InterPro" id="IPR001969">
    <property type="entry name" value="Aspartic_peptidase_AS"/>
</dbReference>
<dbReference type="AlphaFoldDB" id="A0A1X2HQM8"/>
<accession>A0A1X2HQM8</accession>
<comment type="caution">
    <text evidence="13">The sequence shown here is derived from an EMBL/GenBank/DDBJ whole genome shotgun (WGS) entry which is preliminary data.</text>
</comment>
<dbReference type="SUPFAM" id="SSF50630">
    <property type="entry name" value="Acid proteases"/>
    <property type="match status" value="1"/>
</dbReference>
<keyword evidence="14" id="KW-1185">Reference proteome</keyword>
<dbReference type="InterPro" id="IPR001461">
    <property type="entry name" value="Aspartic_peptidase_A1"/>
</dbReference>
<dbReference type="InterPro" id="IPR033121">
    <property type="entry name" value="PEPTIDASE_A1"/>
</dbReference>
<feature type="disulfide bond" evidence="9">
    <location>
        <begin position="320"/>
        <end position="362"/>
    </location>
</feature>
<dbReference type="InParanoid" id="A0A1X2HQM8"/>
<evidence type="ECO:0000256" key="3">
    <source>
        <dbReference type="ARBA" id="ARBA00013205"/>
    </source>
</evidence>
<dbReference type="GO" id="GO:0006508">
    <property type="term" value="P:proteolysis"/>
    <property type="evidence" value="ECO:0007669"/>
    <property type="project" value="UniProtKB-KW"/>
</dbReference>
<evidence type="ECO:0000256" key="10">
    <source>
        <dbReference type="RuleBase" id="RU000454"/>
    </source>
</evidence>
<dbReference type="PANTHER" id="PTHR47966">
    <property type="entry name" value="BETA-SITE APP-CLEAVING ENZYME, ISOFORM A-RELATED"/>
    <property type="match status" value="1"/>
</dbReference>
<evidence type="ECO:0000256" key="6">
    <source>
        <dbReference type="ARBA" id="ARBA00022750"/>
    </source>
</evidence>
<dbReference type="STRING" id="13706.A0A1X2HQM8"/>
<evidence type="ECO:0000313" key="14">
    <source>
        <dbReference type="Proteomes" id="UP000242180"/>
    </source>
</evidence>
<dbReference type="PROSITE" id="PS51257">
    <property type="entry name" value="PROKAR_LIPOPROTEIN"/>
    <property type="match status" value="1"/>
</dbReference>
<dbReference type="Proteomes" id="UP000242180">
    <property type="component" value="Unassembled WGS sequence"/>
</dbReference>
<dbReference type="OMA" id="MKWFGVL"/>
<feature type="active site" evidence="8">
    <location>
        <position position="285"/>
    </location>
</feature>
<proteinExistence type="inferred from homology"/>
<evidence type="ECO:0000259" key="12">
    <source>
        <dbReference type="PROSITE" id="PS51767"/>
    </source>
</evidence>
<dbReference type="Gene3D" id="2.40.70.10">
    <property type="entry name" value="Acid Proteases"/>
    <property type="match status" value="2"/>
</dbReference>
<organism evidence="13 14">
    <name type="scientific">Syncephalastrum racemosum</name>
    <name type="common">Filamentous fungus</name>
    <dbReference type="NCBI Taxonomy" id="13706"/>
    <lineage>
        <taxon>Eukaryota</taxon>
        <taxon>Fungi</taxon>
        <taxon>Fungi incertae sedis</taxon>
        <taxon>Mucoromycota</taxon>
        <taxon>Mucoromycotina</taxon>
        <taxon>Mucoromycetes</taxon>
        <taxon>Mucorales</taxon>
        <taxon>Syncephalastraceae</taxon>
        <taxon>Syncephalastrum</taxon>
    </lineage>
</organism>
<feature type="chain" id="PRO_5012665339" description="rhizopuspepsin" evidence="11">
    <location>
        <begin position="21"/>
        <end position="402"/>
    </location>
</feature>
<dbReference type="EC" id="3.4.23.21" evidence="3"/>
<dbReference type="PRINTS" id="PR00792">
    <property type="entry name" value="PEPSIN"/>
</dbReference>
<keyword evidence="7 10" id="KW-0378">Hydrolase</keyword>